<dbReference type="HAMAP" id="MF_01477">
    <property type="entry name" value="Iojap_RsfS"/>
    <property type="match status" value="1"/>
</dbReference>
<gene>
    <name evidence="6" type="ORF">KQX54_004460</name>
</gene>
<dbReference type="GO" id="GO:0017148">
    <property type="term" value="P:negative regulation of translation"/>
    <property type="evidence" value="ECO:0007669"/>
    <property type="project" value="TreeGrafter"/>
</dbReference>
<comment type="caution">
    <text evidence="6">The sequence shown here is derived from an EMBL/GenBank/DDBJ whole genome shotgun (WGS) entry which is preliminary data.</text>
</comment>
<dbReference type="EMBL" id="JAHXZJ010001864">
    <property type="protein sequence ID" value="KAH0548934.1"/>
    <property type="molecule type" value="Genomic_DNA"/>
</dbReference>
<accession>A0AAV7IEV3</accession>
<evidence type="ECO:0000256" key="3">
    <source>
        <dbReference type="ARBA" id="ARBA00023128"/>
    </source>
</evidence>
<dbReference type="Pfam" id="PF02410">
    <property type="entry name" value="RsfS"/>
    <property type="match status" value="1"/>
</dbReference>
<reference evidence="6 7" key="1">
    <citation type="journal article" date="2021" name="J. Hered.">
        <title>A chromosome-level genome assembly of the parasitoid wasp, Cotesia glomerata (Hymenoptera: Braconidae).</title>
        <authorList>
            <person name="Pinto B.J."/>
            <person name="Weis J.J."/>
            <person name="Gamble T."/>
            <person name="Ode P.J."/>
            <person name="Paul R."/>
            <person name="Zaspel J.M."/>
        </authorList>
    </citation>
    <scope>NUCLEOTIDE SEQUENCE [LARGE SCALE GENOMIC DNA]</scope>
    <source>
        <strain evidence="6">CgM1</strain>
    </source>
</reference>
<dbReference type="GO" id="GO:0043023">
    <property type="term" value="F:ribosomal large subunit binding"/>
    <property type="evidence" value="ECO:0007669"/>
    <property type="project" value="TreeGrafter"/>
</dbReference>
<dbReference type="GO" id="GO:0090071">
    <property type="term" value="P:negative regulation of ribosome biogenesis"/>
    <property type="evidence" value="ECO:0007669"/>
    <property type="project" value="TreeGrafter"/>
</dbReference>
<keyword evidence="7" id="KW-1185">Reference proteome</keyword>
<dbReference type="FunFam" id="3.30.460.10:FF:000018">
    <property type="entry name" value="Mitochondrial assembly of ribosomal large subunit 1"/>
    <property type="match status" value="1"/>
</dbReference>
<dbReference type="NCBIfam" id="TIGR00090">
    <property type="entry name" value="rsfS_iojap_ybeB"/>
    <property type="match status" value="1"/>
</dbReference>
<dbReference type="AlphaFoldDB" id="A0AAV7IEV3"/>
<keyword evidence="3" id="KW-0496">Mitochondrion</keyword>
<dbReference type="Proteomes" id="UP000826195">
    <property type="component" value="Unassembled WGS sequence"/>
</dbReference>
<comment type="function">
    <text evidence="4">Required for normal mitochondrial ribosome function and mitochondrial translation. May play a role in ribosome biogenesis by preventing premature association of the 28S and 39S ribosomal subunits. Interacts with mitochondrial ribosomal protein uL14m (MRPL14), probably blocking formation of intersubunit bridge B8, preventing association of the 28S and 39S ribosomal subunits. Addition to isolated mitochondrial ribosomal subunits partially inhibits translation, probably by interfering with the association of the 28S and 39S ribosomal subunits and the formation of functional ribosomes. May also participate in the assembly and/or regulation of the stability of the large subunit of the mitochondrial ribosome. May function as a ribosomal silencing factor.</text>
</comment>
<dbReference type="SUPFAM" id="SSF81301">
    <property type="entry name" value="Nucleotidyltransferase"/>
    <property type="match status" value="1"/>
</dbReference>
<dbReference type="InterPro" id="IPR004394">
    <property type="entry name" value="Iojap/RsfS/C7orf30"/>
</dbReference>
<dbReference type="PANTHER" id="PTHR21043:SF0">
    <property type="entry name" value="MITOCHONDRIAL ASSEMBLY OF RIBOSOMAL LARGE SUBUNIT PROTEIN 1"/>
    <property type="match status" value="1"/>
</dbReference>
<dbReference type="GO" id="GO:0005739">
    <property type="term" value="C:mitochondrion"/>
    <property type="evidence" value="ECO:0007669"/>
    <property type="project" value="UniProtKB-SubCell"/>
</dbReference>
<dbReference type="Gene3D" id="3.30.460.10">
    <property type="entry name" value="Beta Polymerase, domain 2"/>
    <property type="match status" value="1"/>
</dbReference>
<organism evidence="6 7">
    <name type="scientific">Cotesia glomerata</name>
    <name type="common">Lepidopteran parasitic wasp</name>
    <name type="synonym">Apanteles glomeratus</name>
    <dbReference type="NCBI Taxonomy" id="32391"/>
    <lineage>
        <taxon>Eukaryota</taxon>
        <taxon>Metazoa</taxon>
        <taxon>Ecdysozoa</taxon>
        <taxon>Arthropoda</taxon>
        <taxon>Hexapoda</taxon>
        <taxon>Insecta</taxon>
        <taxon>Pterygota</taxon>
        <taxon>Neoptera</taxon>
        <taxon>Endopterygota</taxon>
        <taxon>Hymenoptera</taxon>
        <taxon>Apocrita</taxon>
        <taxon>Ichneumonoidea</taxon>
        <taxon>Braconidae</taxon>
        <taxon>Microgastrinae</taxon>
        <taxon>Cotesia</taxon>
    </lineage>
</organism>
<evidence type="ECO:0000313" key="7">
    <source>
        <dbReference type="Proteomes" id="UP000826195"/>
    </source>
</evidence>
<evidence type="ECO:0000313" key="6">
    <source>
        <dbReference type="EMBL" id="KAH0548934.1"/>
    </source>
</evidence>
<name>A0AAV7IEV3_COTGL</name>
<protein>
    <recommendedName>
        <fullName evidence="5">Mitochondrial assembly of ribosomal large subunit protein 1</fullName>
    </recommendedName>
</protein>
<dbReference type="InterPro" id="IPR043519">
    <property type="entry name" value="NT_sf"/>
</dbReference>
<evidence type="ECO:0000256" key="4">
    <source>
        <dbReference type="ARBA" id="ARBA00053669"/>
    </source>
</evidence>
<comment type="subcellular location">
    <subcellularLocation>
        <location evidence="1">Mitochondrion</location>
    </subcellularLocation>
</comment>
<proteinExistence type="inferred from homology"/>
<evidence type="ECO:0000256" key="5">
    <source>
        <dbReference type="ARBA" id="ARBA00073331"/>
    </source>
</evidence>
<evidence type="ECO:0000256" key="1">
    <source>
        <dbReference type="ARBA" id="ARBA00004173"/>
    </source>
</evidence>
<evidence type="ECO:0000256" key="2">
    <source>
        <dbReference type="ARBA" id="ARBA00010574"/>
    </source>
</evidence>
<sequence length="265" mass="30192">MCSLITRKLFSTTNFYKSIVAINKNVKLTEIGATRCFADIKEPKLAENELKTDKATNLSPSAGLQTGHQVFRDEDSEVIFDVEEEMKKIDFQKITELEQEIDPFAGINLKHGVTGVYDIEDLVDLLNKEKAKDVFVVSVPKELGYGDYIVVTTGKSLKHMSALATVVRKVYKLKRYSTDIIPKIEGEKCKDWMAIDLGNIVLHIFSKKAREDYDLETLWAIGSKYDKRTNDQKEMSLEFEEKYKQFLDTLQPNDQPSTSVNSKSI</sequence>
<dbReference type="PANTHER" id="PTHR21043">
    <property type="entry name" value="IOJAP SUPERFAMILY ORTHOLOG"/>
    <property type="match status" value="1"/>
</dbReference>
<comment type="similarity">
    <text evidence="2">Belongs to the Iojap/RsfS family.</text>
</comment>